<dbReference type="InterPro" id="IPR000537">
    <property type="entry name" value="UbiA_prenyltransferase"/>
</dbReference>
<proteinExistence type="predicted"/>
<dbReference type="STRING" id="490629.SAMN05216266_1046"/>
<dbReference type="GO" id="GO:0016765">
    <property type="term" value="F:transferase activity, transferring alkyl or aryl (other than methyl) groups"/>
    <property type="evidence" value="ECO:0007669"/>
    <property type="project" value="InterPro"/>
</dbReference>
<dbReference type="AlphaFoldDB" id="A0A1I0XVR0"/>
<keyword evidence="2 5" id="KW-0812">Transmembrane</keyword>
<dbReference type="EMBL" id="FOKG01000004">
    <property type="protein sequence ID" value="SFB04536.1"/>
    <property type="molecule type" value="Genomic_DNA"/>
</dbReference>
<feature type="transmembrane region" description="Helical" evidence="5">
    <location>
        <begin position="296"/>
        <end position="319"/>
    </location>
</feature>
<evidence type="ECO:0000256" key="5">
    <source>
        <dbReference type="SAM" id="Phobius"/>
    </source>
</evidence>
<feature type="transmembrane region" description="Helical" evidence="5">
    <location>
        <begin position="99"/>
        <end position="119"/>
    </location>
</feature>
<dbReference type="InterPro" id="IPR044878">
    <property type="entry name" value="UbiA_sf"/>
</dbReference>
<feature type="transmembrane region" description="Helical" evidence="5">
    <location>
        <begin position="222"/>
        <end position="245"/>
    </location>
</feature>
<dbReference type="Proteomes" id="UP000243799">
    <property type="component" value="Unassembled WGS sequence"/>
</dbReference>
<dbReference type="GO" id="GO:0016020">
    <property type="term" value="C:membrane"/>
    <property type="evidence" value="ECO:0007669"/>
    <property type="project" value="UniProtKB-SubCell"/>
</dbReference>
<name>A0A1I0XVR0_9PSEU</name>
<keyword evidence="3 5" id="KW-1133">Transmembrane helix</keyword>
<gene>
    <name evidence="6" type="ORF">SAMN05216266_1046</name>
</gene>
<keyword evidence="4 5" id="KW-0472">Membrane</keyword>
<dbReference type="Gene3D" id="1.10.357.140">
    <property type="entry name" value="UbiA prenyltransferase"/>
    <property type="match status" value="1"/>
</dbReference>
<comment type="subcellular location">
    <subcellularLocation>
        <location evidence="1">Membrane</location>
        <topology evidence="1">Multi-pass membrane protein</topology>
    </subcellularLocation>
</comment>
<evidence type="ECO:0000313" key="7">
    <source>
        <dbReference type="Proteomes" id="UP000243799"/>
    </source>
</evidence>
<evidence type="ECO:0000256" key="2">
    <source>
        <dbReference type="ARBA" id="ARBA00022692"/>
    </source>
</evidence>
<keyword evidence="7" id="KW-1185">Reference proteome</keyword>
<evidence type="ECO:0000256" key="4">
    <source>
        <dbReference type="ARBA" id="ARBA00023136"/>
    </source>
</evidence>
<feature type="transmembrane region" description="Helical" evidence="5">
    <location>
        <begin position="156"/>
        <end position="176"/>
    </location>
</feature>
<evidence type="ECO:0000313" key="6">
    <source>
        <dbReference type="EMBL" id="SFB04536.1"/>
    </source>
</evidence>
<feature type="transmembrane region" description="Helical" evidence="5">
    <location>
        <begin position="58"/>
        <end position="78"/>
    </location>
</feature>
<protein>
    <submittedName>
        <fullName evidence="6">4-hydroxybenzoate polyprenyltransferase</fullName>
    </submittedName>
</protein>
<accession>A0A1I0XVR0</accession>
<dbReference type="Pfam" id="PF01040">
    <property type="entry name" value="UbiA"/>
    <property type="match status" value="1"/>
</dbReference>
<dbReference type="RefSeq" id="WP_091671666.1">
    <property type="nucleotide sequence ID" value="NZ_FOKG01000004.1"/>
</dbReference>
<reference evidence="7" key="1">
    <citation type="submission" date="2016-10" db="EMBL/GenBank/DDBJ databases">
        <authorList>
            <person name="Varghese N."/>
            <person name="Submissions S."/>
        </authorList>
    </citation>
    <scope>NUCLEOTIDE SEQUENCE [LARGE SCALE GENOMIC DNA]</scope>
    <source>
        <strain evidence="7">CGMCC 4.3568</strain>
    </source>
</reference>
<keyword evidence="6" id="KW-0808">Transferase</keyword>
<sequence length="356" mass="36559">MSDAGPLAAAPPPVVPLSTRHRLEAALWLFRSSSFMLAVLAVPPWLIAATPPGTPHLLALVVAVAAFGGFVQVVNDLLDRTDDAVTAAYLPLPARLVSVRQAGAVAAVAGAVALIGVALASTSPLRFVGGTGALLAVTGMLVAYSRLKKRPVLGPVTHAAMTTVLSAGCWLCAGAGRPHLAAAVLATTFLFGMAGNLNSGLRDVDQGGATERTVAVLCGPGPTLLLVAAVDLLCLVLVVVLAVALNSPLWIVLPLVAGAVGWRVVALTRVLPLATRHGQDRAERLTSLKNASLSRIATQLALYAVLSVPLAVAVAAAIWPLSRLDSVYARRIVRGELARTATASPTAPMIRTGESR</sequence>
<feature type="transmembrane region" description="Helical" evidence="5">
    <location>
        <begin position="28"/>
        <end position="46"/>
    </location>
</feature>
<feature type="transmembrane region" description="Helical" evidence="5">
    <location>
        <begin position="182"/>
        <end position="201"/>
    </location>
</feature>
<organism evidence="6 7">
    <name type="scientific">Amycolatopsis marina</name>
    <dbReference type="NCBI Taxonomy" id="490629"/>
    <lineage>
        <taxon>Bacteria</taxon>
        <taxon>Bacillati</taxon>
        <taxon>Actinomycetota</taxon>
        <taxon>Actinomycetes</taxon>
        <taxon>Pseudonocardiales</taxon>
        <taxon>Pseudonocardiaceae</taxon>
        <taxon>Amycolatopsis</taxon>
    </lineage>
</organism>
<feature type="transmembrane region" description="Helical" evidence="5">
    <location>
        <begin position="251"/>
        <end position="275"/>
    </location>
</feature>
<evidence type="ECO:0000256" key="3">
    <source>
        <dbReference type="ARBA" id="ARBA00022989"/>
    </source>
</evidence>
<evidence type="ECO:0000256" key="1">
    <source>
        <dbReference type="ARBA" id="ARBA00004141"/>
    </source>
</evidence>
<feature type="transmembrane region" description="Helical" evidence="5">
    <location>
        <begin position="125"/>
        <end position="144"/>
    </location>
</feature>